<proteinExistence type="predicted"/>
<keyword evidence="4" id="KW-0677">Repeat</keyword>
<dbReference type="SUPFAM" id="SSF55486">
    <property type="entry name" value="Metalloproteases ('zincins'), catalytic domain"/>
    <property type="match status" value="1"/>
</dbReference>
<keyword evidence="7" id="KW-1185">Reference proteome</keyword>
<name>A0ABV6CER0_9RHOB</name>
<accession>A0ABV6CER0</accession>
<dbReference type="InterPro" id="IPR018511">
    <property type="entry name" value="Hemolysin-typ_Ca-bd_CS"/>
</dbReference>
<dbReference type="InterPro" id="IPR001343">
    <property type="entry name" value="Hemolysn_Ca-bd"/>
</dbReference>
<comment type="caution">
    <text evidence="6">The sequence shown here is derived from an EMBL/GenBank/DDBJ whole genome shotgun (WGS) entry which is preliminary data.</text>
</comment>
<evidence type="ECO:0000256" key="3">
    <source>
        <dbReference type="ARBA" id="ARBA00022525"/>
    </source>
</evidence>
<keyword evidence="3" id="KW-0964">Secreted</keyword>
<dbReference type="InterPro" id="IPR011049">
    <property type="entry name" value="Serralysin-like_metalloprot_C"/>
</dbReference>
<dbReference type="Gene3D" id="2.150.10.10">
    <property type="entry name" value="Serralysin-like metalloprotease, C-terminal"/>
    <property type="match status" value="2"/>
</dbReference>
<dbReference type="SUPFAM" id="SSF51120">
    <property type="entry name" value="beta-Roll"/>
    <property type="match status" value="2"/>
</dbReference>
<gene>
    <name evidence="6" type="ORF">ACFFIZ_02485</name>
</gene>
<protein>
    <submittedName>
        <fullName evidence="6">M10 family metallopeptidase</fullName>
    </submittedName>
</protein>
<dbReference type="Pfam" id="PF00353">
    <property type="entry name" value="HemolysinCabind"/>
    <property type="match status" value="3"/>
</dbReference>
<evidence type="ECO:0000256" key="2">
    <source>
        <dbReference type="ARBA" id="ARBA00004613"/>
    </source>
</evidence>
<dbReference type="PRINTS" id="PR00313">
    <property type="entry name" value="CABNDNGRPT"/>
</dbReference>
<evidence type="ECO:0000313" key="6">
    <source>
        <dbReference type="EMBL" id="MFC0199225.1"/>
    </source>
</evidence>
<dbReference type="EMBL" id="JBHLWQ010000024">
    <property type="protein sequence ID" value="MFC0199225.1"/>
    <property type="molecule type" value="Genomic_DNA"/>
</dbReference>
<sequence length="639" mass="64138">MAGTAQVAVTPVTGNTWVDGISWGTKWSSGGGTTVVCTYLAGQAGDEVLSDGTGSSITAYELFPEESAAMTAAMRSFEAACNIDFRTVSSMADADLVWASVDDVDAEGNLGWAIPPGEGFVNGEAQGLVAINWEVYDPASGPAMLVKGGYDFCTFIHELGHAIGLAHPHDDGGRSTVFPGVTSAFGDFGDYGLNQGIYTMMSYNSGWHTRPLGIPESPAYGRESGPMALDIAALQAMYGANTSHRTGSDTYVLPGANQVGTFYSCIWDAGGIDRIVGAADRSNTIDLRPATLSSGPGAGGFVSFAAGIHGGFTIANGAVIENAVGGAYNDTLTGNAAANVLNGLGGADRLAGGRGNDTYILTTAGDTVVEAAGAGIDTVRAGYGYALGANVENLVLTGSGAINGVGNALANRIIGNAAANVLNGLGGADRLLGGRGNDTYVLATAGDTVVEAAGAGIDTVRAGYGYALGANLENLVLTGSGAINGVGNVLANRITGNAAANTLKGAAGNDVLLGGNGNDVLIGGAGRDILNGGAGADDFIFLAAGDSGPSFASRDVISGGFTSGLDDIVLSNIDADAGLRGNQAFRLDTGGSFSAGEIRQKVLSGGLLIELNTDDDATAEMAIFVQGLRDTLASADFVL</sequence>
<dbReference type="Proteomes" id="UP001589795">
    <property type="component" value="Unassembled WGS sequence"/>
</dbReference>
<feature type="domain" description="Peptidase M10 serralysin C-terminal" evidence="5">
    <location>
        <begin position="235"/>
        <end position="371"/>
    </location>
</feature>
<evidence type="ECO:0000256" key="4">
    <source>
        <dbReference type="ARBA" id="ARBA00022737"/>
    </source>
</evidence>
<comment type="cofactor">
    <cofactor evidence="1">
        <name>Ca(2+)</name>
        <dbReference type="ChEBI" id="CHEBI:29108"/>
    </cofactor>
</comment>
<evidence type="ECO:0000259" key="5">
    <source>
        <dbReference type="Pfam" id="PF08548"/>
    </source>
</evidence>
<dbReference type="CDD" id="cd04277">
    <property type="entry name" value="ZnMc_serralysin_like"/>
    <property type="match status" value="1"/>
</dbReference>
<dbReference type="InterPro" id="IPR024079">
    <property type="entry name" value="MetalloPept_cat_dom_sf"/>
</dbReference>
<evidence type="ECO:0000256" key="1">
    <source>
        <dbReference type="ARBA" id="ARBA00001913"/>
    </source>
</evidence>
<evidence type="ECO:0000313" key="7">
    <source>
        <dbReference type="Proteomes" id="UP001589795"/>
    </source>
</evidence>
<reference evidence="6 7" key="1">
    <citation type="submission" date="2024-09" db="EMBL/GenBank/DDBJ databases">
        <authorList>
            <person name="Sun Q."/>
            <person name="Mori K."/>
        </authorList>
    </citation>
    <scope>NUCLEOTIDE SEQUENCE [LARGE SCALE GENOMIC DNA]</scope>
    <source>
        <strain evidence="6 7">CCM 7904</strain>
    </source>
</reference>
<dbReference type="Gene3D" id="3.40.390.10">
    <property type="entry name" value="Collagenase (Catalytic Domain)"/>
    <property type="match status" value="1"/>
</dbReference>
<dbReference type="PROSITE" id="PS00330">
    <property type="entry name" value="HEMOLYSIN_CALCIUM"/>
    <property type="match status" value="2"/>
</dbReference>
<dbReference type="InterPro" id="IPR013858">
    <property type="entry name" value="Peptidase_M10B_C"/>
</dbReference>
<organism evidence="6 7">
    <name type="scientific">Paracoccus rhizosphaerae</name>
    <dbReference type="NCBI Taxonomy" id="1133347"/>
    <lineage>
        <taxon>Bacteria</taxon>
        <taxon>Pseudomonadati</taxon>
        <taxon>Pseudomonadota</taxon>
        <taxon>Alphaproteobacteria</taxon>
        <taxon>Rhodobacterales</taxon>
        <taxon>Paracoccaceae</taxon>
        <taxon>Paracoccus</taxon>
    </lineage>
</organism>
<comment type="subcellular location">
    <subcellularLocation>
        <location evidence="2">Secreted</location>
    </subcellularLocation>
</comment>
<dbReference type="Pfam" id="PF08548">
    <property type="entry name" value="Peptidase_M10_C"/>
    <property type="match status" value="1"/>
</dbReference>
<dbReference type="InterPro" id="IPR034033">
    <property type="entry name" value="Serralysin-like"/>
</dbReference>
<dbReference type="RefSeq" id="WP_265508740.1">
    <property type="nucleotide sequence ID" value="NZ_JAOTBE010000107.1"/>
</dbReference>